<accession>A0AAN9U947</accession>
<feature type="region of interest" description="Disordered" evidence="1">
    <location>
        <begin position="61"/>
        <end position="87"/>
    </location>
</feature>
<dbReference type="PANTHER" id="PTHR46535">
    <property type="entry name" value="NEDD4-BINDING PROTEIN 2"/>
    <property type="match status" value="1"/>
</dbReference>
<dbReference type="Proteomes" id="UP001320420">
    <property type="component" value="Unassembled WGS sequence"/>
</dbReference>
<dbReference type="EMBL" id="JAKJXP020000131">
    <property type="protein sequence ID" value="KAK7743700.1"/>
    <property type="molecule type" value="Genomic_DNA"/>
</dbReference>
<evidence type="ECO:0000313" key="4">
    <source>
        <dbReference type="Proteomes" id="UP001320420"/>
    </source>
</evidence>
<dbReference type="GO" id="GO:0004519">
    <property type="term" value="F:endonuclease activity"/>
    <property type="evidence" value="ECO:0007669"/>
    <property type="project" value="TreeGrafter"/>
</dbReference>
<proteinExistence type="predicted"/>
<sequence length="512" mass="55897">MNDYDLKNPQEFTAAREVLLALSKDVEAEEATGFNASGLGVDDVVDINAANSGIDAETTKVAESDVKSNSGLTTTTESSQPLSLSSAASSKTSTLEAPGYLHVSVFDGLSSEEKESQLCQMFTSLKPTDIKLTLKKLRGDASLAIDELLNLQWLEETGQRLKGVDGFYIPDGEAPASKKKKGKKKKRAATGPPSPGPSSPKVVEQTLFIDEERNDIYYKHNGSLGATIVEIIDNYIALGVQTSDAEELADVKDIADKYSWVPYEYISGAFDICQTRQYAMGLVDILGDYYEKPAYLRYGVSYSAVASKPEPPVVPNGNTTLRQTQQATSKAANWQQPTENSARKRTTSRSTPHYDASTTTSTELAAARDRSFTSAASAFRKGRSNPLYRQAGAYYVERGRELASNHRQAISAEAEYTVDRQSTKNLIDLHGVTVQDGVDIARTRVSRWWDSLGGEDRARKAKEGFTVVTGIGRHSSDGKSPLRINVFKALVADGWKIEVLTGSYLITGRRRP</sequence>
<dbReference type="AlphaFoldDB" id="A0AAN9U947"/>
<evidence type="ECO:0000259" key="2">
    <source>
        <dbReference type="PROSITE" id="PS50828"/>
    </source>
</evidence>
<dbReference type="InterPro" id="IPR036063">
    <property type="entry name" value="Smr_dom_sf"/>
</dbReference>
<gene>
    <name evidence="3" type="ORF">SLS62_010478</name>
</gene>
<feature type="region of interest" description="Disordered" evidence="1">
    <location>
        <begin position="308"/>
        <end position="363"/>
    </location>
</feature>
<feature type="compositionally biased region" description="Low complexity" evidence="1">
    <location>
        <begin position="72"/>
        <end position="87"/>
    </location>
</feature>
<feature type="compositionally biased region" description="Polar residues" evidence="1">
    <location>
        <begin position="316"/>
        <end position="340"/>
    </location>
</feature>
<dbReference type="InterPro" id="IPR052772">
    <property type="entry name" value="Endo/PolyKinase_Domain-Protein"/>
</dbReference>
<evidence type="ECO:0000256" key="1">
    <source>
        <dbReference type="SAM" id="MobiDB-lite"/>
    </source>
</evidence>
<reference evidence="3 4" key="1">
    <citation type="submission" date="2024-02" db="EMBL/GenBank/DDBJ databases">
        <title>De novo assembly and annotation of 12 fungi associated with fruit tree decline syndrome in Ontario, Canada.</title>
        <authorList>
            <person name="Sulman M."/>
            <person name="Ellouze W."/>
            <person name="Ilyukhin E."/>
        </authorList>
    </citation>
    <scope>NUCLEOTIDE SEQUENCE [LARGE SCALE GENOMIC DNA]</scope>
    <source>
        <strain evidence="3 4">M11/M66-122</strain>
    </source>
</reference>
<feature type="domain" description="Smr" evidence="2">
    <location>
        <begin position="427"/>
        <end position="496"/>
    </location>
</feature>
<dbReference type="GO" id="GO:0005634">
    <property type="term" value="C:nucleus"/>
    <property type="evidence" value="ECO:0007669"/>
    <property type="project" value="TreeGrafter"/>
</dbReference>
<organism evidence="3 4">
    <name type="scientific">Diatrype stigma</name>
    <dbReference type="NCBI Taxonomy" id="117547"/>
    <lineage>
        <taxon>Eukaryota</taxon>
        <taxon>Fungi</taxon>
        <taxon>Dikarya</taxon>
        <taxon>Ascomycota</taxon>
        <taxon>Pezizomycotina</taxon>
        <taxon>Sordariomycetes</taxon>
        <taxon>Xylariomycetidae</taxon>
        <taxon>Xylariales</taxon>
        <taxon>Diatrypaceae</taxon>
        <taxon>Diatrype</taxon>
    </lineage>
</organism>
<feature type="compositionally biased region" description="Basic residues" evidence="1">
    <location>
        <begin position="177"/>
        <end position="188"/>
    </location>
</feature>
<dbReference type="Gene3D" id="3.30.1370.110">
    <property type="match status" value="1"/>
</dbReference>
<dbReference type="InterPro" id="IPR002625">
    <property type="entry name" value="Smr_dom"/>
</dbReference>
<dbReference type="SUPFAM" id="SSF160443">
    <property type="entry name" value="SMR domain-like"/>
    <property type="match status" value="1"/>
</dbReference>
<name>A0AAN9U947_9PEZI</name>
<protein>
    <recommendedName>
        <fullName evidence="2">Smr domain-containing protein</fullName>
    </recommendedName>
</protein>
<keyword evidence="4" id="KW-1185">Reference proteome</keyword>
<dbReference type="CDD" id="cd14279">
    <property type="entry name" value="CUE"/>
    <property type="match status" value="1"/>
</dbReference>
<feature type="region of interest" description="Disordered" evidence="1">
    <location>
        <begin position="175"/>
        <end position="202"/>
    </location>
</feature>
<evidence type="ECO:0000313" key="3">
    <source>
        <dbReference type="EMBL" id="KAK7743700.1"/>
    </source>
</evidence>
<dbReference type="PROSITE" id="PS50828">
    <property type="entry name" value="SMR"/>
    <property type="match status" value="1"/>
</dbReference>
<dbReference type="PANTHER" id="PTHR46535:SF1">
    <property type="entry name" value="NEDD4-BINDING PROTEIN 2"/>
    <property type="match status" value="1"/>
</dbReference>
<comment type="caution">
    <text evidence="3">The sequence shown here is derived from an EMBL/GenBank/DDBJ whole genome shotgun (WGS) entry which is preliminary data.</text>
</comment>